<protein>
    <submittedName>
        <fullName evidence="6">PAS domain S-box-containing protein/diguanylate cyclase (GGDEF)-like protein</fullName>
    </submittedName>
</protein>
<dbReference type="SUPFAM" id="SSF55073">
    <property type="entry name" value="Nucleotide cyclase"/>
    <property type="match status" value="1"/>
</dbReference>
<evidence type="ECO:0000259" key="4">
    <source>
        <dbReference type="PROSITE" id="PS50883"/>
    </source>
</evidence>
<dbReference type="OrthoDB" id="3620113at2"/>
<dbReference type="InterPro" id="IPR029787">
    <property type="entry name" value="Nucleotide_cyclase"/>
</dbReference>
<dbReference type="NCBIfam" id="TIGR00254">
    <property type="entry name" value="GGDEF"/>
    <property type="match status" value="1"/>
</dbReference>
<dbReference type="SUPFAM" id="SSF55785">
    <property type="entry name" value="PYP-like sensor domain (PAS domain)"/>
    <property type="match status" value="1"/>
</dbReference>
<dbReference type="InterPro" id="IPR043128">
    <property type="entry name" value="Rev_trsase/Diguanyl_cyclase"/>
</dbReference>
<dbReference type="Proteomes" id="UP000282454">
    <property type="component" value="Unassembled WGS sequence"/>
</dbReference>
<organism evidence="6 7">
    <name type="scientific">Actinokineospora cianjurensis</name>
    <dbReference type="NCBI Taxonomy" id="585224"/>
    <lineage>
        <taxon>Bacteria</taxon>
        <taxon>Bacillati</taxon>
        <taxon>Actinomycetota</taxon>
        <taxon>Actinomycetes</taxon>
        <taxon>Pseudonocardiales</taxon>
        <taxon>Pseudonocardiaceae</taxon>
        <taxon>Actinokineospora</taxon>
    </lineage>
</organism>
<dbReference type="PROSITE" id="PS50113">
    <property type="entry name" value="PAC"/>
    <property type="match status" value="1"/>
</dbReference>
<feature type="domain" description="PAC" evidence="3">
    <location>
        <begin position="207"/>
        <end position="259"/>
    </location>
</feature>
<dbReference type="Gene3D" id="3.20.20.450">
    <property type="entry name" value="EAL domain"/>
    <property type="match status" value="1"/>
</dbReference>
<reference evidence="6 7" key="1">
    <citation type="submission" date="2018-10" db="EMBL/GenBank/DDBJ databases">
        <title>Genomic Encyclopedia of Archaeal and Bacterial Type Strains, Phase II (KMG-II): from individual species to whole genera.</title>
        <authorList>
            <person name="Goeker M."/>
        </authorList>
    </citation>
    <scope>NUCLEOTIDE SEQUENCE [LARGE SCALE GENOMIC DNA]</scope>
    <source>
        <strain evidence="6 7">DSM 45657</strain>
    </source>
</reference>
<evidence type="ECO:0000259" key="5">
    <source>
        <dbReference type="PROSITE" id="PS50887"/>
    </source>
</evidence>
<dbReference type="InterPro" id="IPR035919">
    <property type="entry name" value="EAL_sf"/>
</dbReference>
<dbReference type="CDD" id="cd01949">
    <property type="entry name" value="GGDEF"/>
    <property type="match status" value="1"/>
</dbReference>
<feature type="domain" description="PAS" evidence="2">
    <location>
        <begin position="144"/>
        <end position="199"/>
    </location>
</feature>
<dbReference type="RefSeq" id="WP_121389859.1">
    <property type="nucleotide sequence ID" value="NZ_RCDD01000001.1"/>
</dbReference>
<evidence type="ECO:0000313" key="7">
    <source>
        <dbReference type="Proteomes" id="UP000282454"/>
    </source>
</evidence>
<dbReference type="InterPro" id="IPR052155">
    <property type="entry name" value="Biofilm_reg_signaling"/>
</dbReference>
<dbReference type="Pfam" id="PF13188">
    <property type="entry name" value="PAS_8"/>
    <property type="match status" value="1"/>
</dbReference>
<dbReference type="PANTHER" id="PTHR44757">
    <property type="entry name" value="DIGUANYLATE CYCLASE DGCP"/>
    <property type="match status" value="1"/>
</dbReference>
<dbReference type="Gene3D" id="3.30.450.20">
    <property type="entry name" value="PAS domain"/>
    <property type="match status" value="1"/>
</dbReference>
<dbReference type="InterPro" id="IPR000014">
    <property type="entry name" value="PAS"/>
</dbReference>
<evidence type="ECO:0000259" key="2">
    <source>
        <dbReference type="PROSITE" id="PS50112"/>
    </source>
</evidence>
<dbReference type="PROSITE" id="PS50112">
    <property type="entry name" value="PAS"/>
    <property type="match status" value="1"/>
</dbReference>
<comment type="caution">
    <text evidence="6">The sequence shown here is derived from an EMBL/GenBank/DDBJ whole genome shotgun (WGS) entry which is preliminary data.</text>
</comment>
<dbReference type="AlphaFoldDB" id="A0A421B9U6"/>
<dbReference type="SUPFAM" id="SSF141868">
    <property type="entry name" value="EAL domain-like"/>
    <property type="match status" value="1"/>
</dbReference>
<evidence type="ECO:0000313" key="6">
    <source>
        <dbReference type="EMBL" id="RLK61154.1"/>
    </source>
</evidence>
<evidence type="ECO:0000259" key="3">
    <source>
        <dbReference type="PROSITE" id="PS50113"/>
    </source>
</evidence>
<dbReference type="InterPro" id="IPR035965">
    <property type="entry name" value="PAS-like_dom_sf"/>
</dbReference>
<dbReference type="Gene3D" id="3.30.70.270">
    <property type="match status" value="1"/>
</dbReference>
<dbReference type="SMART" id="SM00091">
    <property type="entry name" value="PAS"/>
    <property type="match status" value="1"/>
</dbReference>
<gene>
    <name evidence="6" type="ORF">CLV68_1669</name>
</gene>
<dbReference type="InterPro" id="IPR001633">
    <property type="entry name" value="EAL_dom"/>
</dbReference>
<dbReference type="InterPro" id="IPR000160">
    <property type="entry name" value="GGDEF_dom"/>
</dbReference>
<feature type="domain" description="EAL" evidence="4">
    <location>
        <begin position="434"/>
        <end position="690"/>
    </location>
</feature>
<feature type="domain" description="GGDEF" evidence="5">
    <location>
        <begin position="290"/>
        <end position="425"/>
    </location>
</feature>
<sequence>MPDPAQDPDGDQAGLVTAWMRVVAATAYVPRSSTEVRTLLTALLGRLTDTLAVAEPDTSVGLRTGELMVEGALTGESTLEGSLGVLADGLTDAGYGARPVARLLASVSAGYAAALRKRTLAQQENMKLALLTAKQRAERDRRATESRFREVFDAAAVGIAITELDGTFVETNPALATILGRPTEDLRQRTLVEFIADDDEPPLVVGEADRRRVIRPGGDTAWVYLTTSMLRDDNGVARYRVTMVQDLSEIQLLGNQLSHQSLHDALTGLPNRMHFESRLEAMHAQMPPERLLTLLCLDLDAFALVNTTYGHSTGDRVLRTVANRLTAAVSAKKALVARIGGDEFAVLIAHESPPPPVSTLVSALEAELSEPDYDGGGVGLAVSATTGAVRCTKAEMSATEMFRAADAALRHARSLGKHQWTEFDAHADRAARKLGTLATGLPAAWENGELRIAYQPVVRLADLTPVRVRALAHLTADRDAAELAELTGLSVPLGPWLLTRSAEHLDRWLARFEPVVDEDEAVHRVLLSPTQSADADLSATVNAVLGATCAAPGSLEIGLDTAAVLGCRGDAQDNLRTLSDIGVITAVHGFTGGPREVAMVERFGVRTVILSDPFEGWRPDWLPREAVPVRATVELIAALRSAGASVGVLGVRDHAEATWWAAQGVRTAEGPAFGRPAGWTTSPPRAGEPPTTAHRQLSDRPPHAAARYCRMRDVDESDPARRQRLTNAAAGALAAMRAGEDDGALDRVAAAVRSTPNSHVDARELMLLLFHECSAMVSALGSGGTTPVKMQVYDDDGHEVPIDEADPPVRTAVRTLLAQVHGDTDGAKAQIEIALTNAAPEEMATLMVQALRWTLRLSEECVSRGLAVPSWVREE</sequence>
<name>A0A421B9U6_9PSEU</name>
<dbReference type="PROSITE" id="PS50883">
    <property type="entry name" value="EAL"/>
    <property type="match status" value="1"/>
</dbReference>
<evidence type="ECO:0000256" key="1">
    <source>
        <dbReference type="SAM" id="MobiDB-lite"/>
    </source>
</evidence>
<dbReference type="EMBL" id="RCDD01000001">
    <property type="protein sequence ID" value="RLK61154.1"/>
    <property type="molecule type" value="Genomic_DNA"/>
</dbReference>
<dbReference type="PANTHER" id="PTHR44757:SF2">
    <property type="entry name" value="BIOFILM ARCHITECTURE MAINTENANCE PROTEIN MBAA"/>
    <property type="match status" value="1"/>
</dbReference>
<dbReference type="PROSITE" id="PS50887">
    <property type="entry name" value="GGDEF"/>
    <property type="match status" value="1"/>
</dbReference>
<dbReference type="NCBIfam" id="TIGR00229">
    <property type="entry name" value="sensory_box"/>
    <property type="match status" value="1"/>
</dbReference>
<dbReference type="SMART" id="SM00267">
    <property type="entry name" value="GGDEF"/>
    <property type="match status" value="1"/>
</dbReference>
<dbReference type="CDD" id="cd00130">
    <property type="entry name" value="PAS"/>
    <property type="match status" value="1"/>
</dbReference>
<keyword evidence="7" id="KW-1185">Reference proteome</keyword>
<dbReference type="Pfam" id="PF00563">
    <property type="entry name" value="EAL"/>
    <property type="match status" value="1"/>
</dbReference>
<dbReference type="SMART" id="SM00052">
    <property type="entry name" value="EAL"/>
    <property type="match status" value="1"/>
</dbReference>
<accession>A0A421B9U6</accession>
<dbReference type="InterPro" id="IPR000700">
    <property type="entry name" value="PAS-assoc_C"/>
</dbReference>
<proteinExistence type="predicted"/>
<feature type="region of interest" description="Disordered" evidence="1">
    <location>
        <begin position="670"/>
        <end position="703"/>
    </location>
</feature>
<dbReference type="Pfam" id="PF00990">
    <property type="entry name" value="GGDEF"/>
    <property type="match status" value="1"/>
</dbReference>